<protein>
    <submittedName>
        <fullName evidence="1">Uncharacterized protein</fullName>
    </submittedName>
</protein>
<reference evidence="1 2" key="1">
    <citation type="submission" date="2023-10" db="EMBL/GenBank/DDBJ databases">
        <title>The complete genome sequence of Methanoculleus palmolei DSM 4273.</title>
        <authorList>
            <person name="Lai S.-J."/>
            <person name="You Y.-T."/>
            <person name="Chen S.-C."/>
        </authorList>
    </citation>
    <scope>NUCLEOTIDE SEQUENCE [LARGE SCALE GENOMIC DNA]</scope>
    <source>
        <strain evidence="1 2">DSM 4273</strain>
    </source>
</reference>
<dbReference type="EMBL" id="CP137641">
    <property type="protein sequence ID" value="WOX56565.1"/>
    <property type="molecule type" value="Genomic_DNA"/>
</dbReference>
<keyword evidence="2" id="KW-1185">Reference proteome</keyword>
<proteinExistence type="predicted"/>
<accession>A0ABD8ABJ7</accession>
<gene>
    <name evidence="1" type="ORF">R6Y95_04320</name>
</gene>
<name>A0ABD8ABJ7_9EURY</name>
<evidence type="ECO:0000313" key="1">
    <source>
        <dbReference type="EMBL" id="WOX56565.1"/>
    </source>
</evidence>
<sequence length="47" mass="5164">MPRDIGSVPDPGAAIRRQCFVRERNPALRPIVPKPNAPVAAIPEFNE</sequence>
<organism evidence="1 2">
    <name type="scientific">Methanoculleus palmolei</name>
    <dbReference type="NCBI Taxonomy" id="72612"/>
    <lineage>
        <taxon>Archaea</taxon>
        <taxon>Methanobacteriati</taxon>
        <taxon>Methanobacteriota</taxon>
        <taxon>Stenosarchaea group</taxon>
        <taxon>Methanomicrobia</taxon>
        <taxon>Methanomicrobiales</taxon>
        <taxon>Methanomicrobiaceae</taxon>
        <taxon>Methanoculleus</taxon>
    </lineage>
</organism>
<dbReference type="AlphaFoldDB" id="A0ABD8ABJ7"/>
<evidence type="ECO:0000313" key="2">
    <source>
        <dbReference type="Proteomes" id="UP001626603"/>
    </source>
</evidence>
<dbReference type="Proteomes" id="UP001626603">
    <property type="component" value="Chromosome"/>
</dbReference>